<evidence type="ECO:0000259" key="6">
    <source>
        <dbReference type="PROSITE" id="PS51352"/>
    </source>
</evidence>
<evidence type="ECO:0000313" key="8">
    <source>
        <dbReference type="Proteomes" id="UP000001593"/>
    </source>
</evidence>
<dbReference type="Proteomes" id="UP000001593">
    <property type="component" value="Unassembled WGS sequence"/>
</dbReference>
<dbReference type="Pfam" id="PF13905">
    <property type="entry name" value="Thioredoxin_8"/>
    <property type="match status" value="2"/>
</dbReference>
<feature type="domain" description="Thioredoxin" evidence="6">
    <location>
        <begin position="1"/>
        <end position="140"/>
    </location>
</feature>
<dbReference type="AlphaFoldDB" id="A7S2B8"/>
<sequence length="415" mass="46926">MAKALESLLGKNLVGKHGQISVESLSGEGKIVGLYFSAHWCPPCRGFTPKLVEFYQNYRSKTNNALEVVFISSDKDEGQFNNYFKEMPWLSLPFSERERKKKLSQKFKIAGIPTLVLLEGKDGSVITRDGRGALIEDQEGKNFPWRPKPLSEIISGSLVNKNGEVINAGDLKGKIVGIYFSAHWCPPCRAFTPELVSTYDAVRKANNAFEVIFVSSDRSQDSFKDYLNTMPWFAIPYEDSDRRLAVSKHFGVEGIPTFIIVDENWKIISTNGRTIVLHDKLGKEFPWRIKPYDDLNPITALIVNEETCAIYFADGEEETLKQAREMFQPLADKIAKDAAEKGEDRPITFLCARNDEVAESLREFASLPDDENILVILDIPSRRVFVSDNDVITTDNAREFVNNYLADKLQGRLLH</sequence>
<gene>
    <name evidence="7" type="ORF">NEMVEDRAFT_v1g184789</name>
</gene>
<dbReference type="eggNOG" id="KOG2501">
    <property type="taxonomic scope" value="Eukaryota"/>
</dbReference>
<evidence type="ECO:0000256" key="3">
    <source>
        <dbReference type="ARBA" id="ARBA00026178"/>
    </source>
</evidence>
<dbReference type="PhylomeDB" id="A7S2B8"/>
<evidence type="ECO:0000256" key="5">
    <source>
        <dbReference type="ARBA" id="ARBA00047804"/>
    </source>
</evidence>
<reference evidence="7 8" key="1">
    <citation type="journal article" date="2007" name="Science">
        <title>Sea anemone genome reveals ancestral eumetazoan gene repertoire and genomic organization.</title>
        <authorList>
            <person name="Putnam N.H."/>
            <person name="Srivastava M."/>
            <person name="Hellsten U."/>
            <person name="Dirks B."/>
            <person name="Chapman J."/>
            <person name="Salamov A."/>
            <person name="Terry A."/>
            <person name="Shapiro H."/>
            <person name="Lindquist E."/>
            <person name="Kapitonov V.V."/>
            <person name="Jurka J."/>
            <person name="Genikhovich G."/>
            <person name="Grigoriev I.V."/>
            <person name="Lucas S.M."/>
            <person name="Steele R.E."/>
            <person name="Finnerty J.R."/>
            <person name="Technau U."/>
            <person name="Martindale M.Q."/>
            <person name="Rokhsar D.S."/>
        </authorList>
    </citation>
    <scope>NUCLEOTIDE SEQUENCE [LARGE SCALE GENOMIC DNA]</scope>
    <source>
        <strain evidence="8">CH2 X CH6</strain>
    </source>
</reference>
<dbReference type="EC" id="1.8.1.8" evidence="1"/>
<dbReference type="CDD" id="cd03009">
    <property type="entry name" value="TryX_like_TryX_NRX"/>
    <property type="match status" value="2"/>
</dbReference>
<comment type="similarity">
    <text evidence="2">Belongs to the nucleoredoxin family.</text>
</comment>
<dbReference type="InterPro" id="IPR021745">
    <property type="entry name" value="CbiG_mid"/>
</dbReference>
<accession>A7S2B8</accession>
<dbReference type="GO" id="GO:0004791">
    <property type="term" value="F:thioredoxin-disulfide reductase (NADPH) activity"/>
    <property type="evidence" value="ECO:0000318"/>
    <property type="project" value="GO_Central"/>
</dbReference>
<dbReference type="GO" id="GO:0005634">
    <property type="term" value="C:nucleus"/>
    <property type="evidence" value="ECO:0000318"/>
    <property type="project" value="GO_Central"/>
</dbReference>
<dbReference type="KEGG" id="nve:5513927"/>
<dbReference type="InterPro" id="IPR036249">
    <property type="entry name" value="Thioredoxin-like_sf"/>
</dbReference>
<dbReference type="InterPro" id="IPR013766">
    <property type="entry name" value="Thioredoxin_domain"/>
</dbReference>
<dbReference type="Gene3D" id="3.40.30.10">
    <property type="entry name" value="Glutaredoxin"/>
    <property type="match status" value="3"/>
</dbReference>
<dbReference type="GO" id="GO:0031397">
    <property type="term" value="P:negative regulation of protein ubiquitination"/>
    <property type="evidence" value="ECO:0000318"/>
    <property type="project" value="GO_Central"/>
</dbReference>
<name>A7S2B8_NEMVE</name>
<dbReference type="HOGENOM" id="CLU_019626_2_0_1"/>
<dbReference type="InterPro" id="IPR012336">
    <property type="entry name" value="Thioredoxin-like_fold"/>
</dbReference>
<dbReference type="GO" id="GO:0030178">
    <property type="term" value="P:negative regulation of Wnt signaling pathway"/>
    <property type="evidence" value="ECO:0000318"/>
    <property type="project" value="GO_Central"/>
</dbReference>
<comment type="catalytic activity">
    <reaction evidence="5">
        <text>[protein]-dithiol + NADP(+) = [protein]-disulfide + NADPH + H(+)</text>
        <dbReference type="Rhea" id="RHEA:18753"/>
        <dbReference type="Rhea" id="RHEA-COMP:10593"/>
        <dbReference type="Rhea" id="RHEA-COMP:10594"/>
        <dbReference type="ChEBI" id="CHEBI:15378"/>
        <dbReference type="ChEBI" id="CHEBI:29950"/>
        <dbReference type="ChEBI" id="CHEBI:50058"/>
        <dbReference type="ChEBI" id="CHEBI:57783"/>
        <dbReference type="ChEBI" id="CHEBI:58349"/>
        <dbReference type="EC" id="1.8.1.8"/>
    </reaction>
</comment>
<dbReference type="PROSITE" id="PS51352">
    <property type="entry name" value="THIOREDOXIN_2"/>
    <property type="match status" value="2"/>
</dbReference>
<dbReference type="STRING" id="45351.A7S2B8"/>
<dbReference type="InterPro" id="IPR045870">
    <property type="entry name" value="TryX_NRX_thioredoxin_dom"/>
</dbReference>
<comment type="catalytic activity">
    <reaction evidence="4">
        <text>[protein]-dithiol + NAD(+) = [protein]-disulfide + NADH + H(+)</text>
        <dbReference type="Rhea" id="RHEA:18749"/>
        <dbReference type="Rhea" id="RHEA-COMP:10593"/>
        <dbReference type="Rhea" id="RHEA-COMP:10594"/>
        <dbReference type="ChEBI" id="CHEBI:15378"/>
        <dbReference type="ChEBI" id="CHEBI:29950"/>
        <dbReference type="ChEBI" id="CHEBI:50058"/>
        <dbReference type="ChEBI" id="CHEBI:57540"/>
        <dbReference type="ChEBI" id="CHEBI:57945"/>
        <dbReference type="EC" id="1.8.1.8"/>
    </reaction>
</comment>
<organism evidence="7 8">
    <name type="scientific">Nematostella vectensis</name>
    <name type="common">Starlet sea anemone</name>
    <dbReference type="NCBI Taxonomy" id="45351"/>
    <lineage>
        <taxon>Eukaryota</taxon>
        <taxon>Metazoa</taxon>
        <taxon>Cnidaria</taxon>
        <taxon>Anthozoa</taxon>
        <taxon>Hexacorallia</taxon>
        <taxon>Actiniaria</taxon>
        <taxon>Edwardsiidae</taxon>
        <taxon>Nematostella</taxon>
    </lineage>
</organism>
<evidence type="ECO:0000256" key="1">
    <source>
        <dbReference type="ARBA" id="ARBA00012612"/>
    </source>
</evidence>
<feature type="domain" description="Thioredoxin" evidence="6">
    <location>
        <begin position="147"/>
        <end position="307"/>
    </location>
</feature>
<dbReference type="SUPFAM" id="SSF52833">
    <property type="entry name" value="Thioredoxin-like"/>
    <property type="match status" value="2"/>
</dbReference>
<evidence type="ECO:0000256" key="4">
    <source>
        <dbReference type="ARBA" id="ARBA00047388"/>
    </source>
</evidence>
<dbReference type="PANTHER" id="PTHR46472:SF1">
    <property type="entry name" value="NUCLEOREDOXIN"/>
    <property type="match status" value="1"/>
</dbReference>
<proteinExistence type="inferred from homology"/>
<evidence type="ECO:0000313" key="7">
    <source>
        <dbReference type="EMBL" id="EDO42086.1"/>
    </source>
</evidence>
<dbReference type="PANTHER" id="PTHR46472">
    <property type="entry name" value="NUCLEOREDOXIN"/>
    <property type="match status" value="1"/>
</dbReference>
<dbReference type="EMBL" id="DS469568">
    <property type="protein sequence ID" value="EDO42086.1"/>
    <property type="molecule type" value="Genomic_DNA"/>
</dbReference>
<dbReference type="Pfam" id="PF11761">
    <property type="entry name" value="CbiG_mid"/>
    <property type="match status" value="1"/>
</dbReference>
<dbReference type="OMA" id="FYFAAHW"/>
<protein>
    <recommendedName>
        <fullName evidence="3">Nucleoredoxin</fullName>
        <ecNumber evidence="1">1.8.1.8</ecNumber>
    </recommendedName>
</protein>
<dbReference type="OrthoDB" id="189920at2759"/>
<dbReference type="InParanoid" id="A7S2B8"/>
<evidence type="ECO:0000256" key="2">
    <source>
        <dbReference type="ARBA" id="ARBA00025782"/>
    </source>
</evidence>
<keyword evidence="8" id="KW-1185">Reference proteome</keyword>